<reference evidence="2 3" key="1">
    <citation type="journal article" date="2015" name="Sci. Rep.">
        <title>Chromosome-level genome map provides insights into diverse defense mechanisms in the medicinal fungus Ganoderma sinense.</title>
        <authorList>
            <person name="Zhu Y."/>
            <person name="Xu J."/>
            <person name="Sun C."/>
            <person name="Zhou S."/>
            <person name="Xu H."/>
            <person name="Nelson D.R."/>
            <person name="Qian J."/>
            <person name="Song J."/>
            <person name="Luo H."/>
            <person name="Xiang L."/>
            <person name="Li Y."/>
            <person name="Xu Z."/>
            <person name="Ji A."/>
            <person name="Wang L."/>
            <person name="Lu S."/>
            <person name="Hayward A."/>
            <person name="Sun W."/>
            <person name="Li X."/>
            <person name="Schwartz D.C."/>
            <person name="Wang Y."/>
            <person name="Chen S."/>
        </authorList>
    </citation>
    <scope>NUCLEOTIDE SEQUENCE [LARGE SCALE GENOMIC DNA]</scope>
    <source>
        <strain evidence="2 3">ZZ0214-1</strain>
    </source>
</reference>
<dbReference type="EMBL" id="AYKW01000056">
    <property type="protein sequence ID" value="PIL25335.1"/>
    <property type="molecule type" value="Genomic_DNA"/>
</dbReference>
<evidence type="ECO:0000256" key="1">
    <source>
        <dbReference type="SAM" id="MobiDB-lite"/>
    </source>
</evidence>
<dbReference type="AlphaFoldDB" id="A0A2G8RUZ3"/>
<proteinExistence type="predicted"/>
<sequence>MEEDGDRFLAYYLTKEDGNLLEFQQARTAPDPKTCWTYGLCGDKRDGVKLAHSPTDEDEDKEREGTLAESR</sequence>
<evidence type="ECO:0000313" key="3">
    <source>
        <dbReference type="Proteomes" id="UP000230002"/>
    </source>
</evidence>
<dbReference type="Proteomes" id="UP000230002">
    <property type="component" value="Unassembled WGS sequence"/>
</dbReference>
<name>A0A2G8RUZ3_9APHY</name>
<comment type="caution">
    <text evidence="2">The sequence shown here is derived from an EMBL/GenBank/DDBJ whole genome shotgun (WGS) entry which is preliminary data.</text>
</comment>
<evidence type="ECO:0000313" key="2">
    <source>
        <dbReference type="EMBL" id="PIL25335.1"/>
    </source>
</evidence>
<gene>
    <name evidence="2" type="ORF">GSI_13224</name>
</gene>
<protein>
    <submittedName>
        <fullName evidence="2">Uncharacterized protein</fullName>
    </submittedName>
</protein>
<organism evidence="2 3">
    <name type="scientific">Ganoderma sinense ZZ0214-1</name>
    <dbReference type="NCBI Taxonomy" id="1077348"/>
    <lineage>
        <taxon>Eukaryota</taxon>
        <taxon>Fungi</taxon>
        <taxon>Dikarya</taxon>
        <taxon>Basidiomycota</taxon>
        <taxon>Agaricomycotina</taxon>
        <taxon>Agaricomycetes</taxon>
        <taxon>Polyporales</taxon>
        <taxon>Polyporaceae</taxon>
        <taxon>Ganoderma</taxon>
    </lineage>
</organism>
<accession>A0A2G8RUZ3</accession>
<keyword evidence="3" id="KW-1185">Reference proteome</keyword>
<feature type="compositionally biased region" description="Basic and acidic residues" evidence="1">
    <location>
        <begin position="62"/>
        <end position="71"/>
    </location>
</feature>
<feature type="region of interest" description="Disordered" evidence="1">
    <location>
        <begin position="45"/>
        <end position="71"/>
    </location>
</feature>